<accession>A0AAV4XWL2</accession>
<proteinExistence type="predicted"/>
<sequence>MSETSVTVFIKSGTGKNTKKKGQPLGSNHCPFLLEYQAKRISFFEPLNCFILFSAIHSGAETVISPTDILVESLKLQETSEYHTLCHNGTPFLFDTLLATAAVTSEDSCEHPLSWKVFQHLHIFGSGGSRARKEEHQSSRNFSFNLLEVTETSRPDFNPLWITIKGRRQRREAEGAKFNLGSRPQIVEEQRNTFRSSAAEGVFGRVRIKPASSIEFESTPVRKLLSWMHFSKERALNVLANVKMSDRNLSRYSAPGFPK</sequence>
<organism evidence="1 2">
    <name type="scientific">Caerostris extrusa</name>
    <name type="common">Bark spider</name>
    <name type="synonym">Caerostris bankana</name>
    <dbReference type="NCBI Taxonomy" id="172846"/>
    <lineage>
        <taxon>Eukaryota</taxon>
        <taxon>Metazoa</taxon>
        <taxon>Ecdysozoa</taxon>
        <taxon>Arthropoda</taxon>
        <taxon>Chelicerata</taxon>
        <taxon>Arachnida</taxon>
        <taxon>Araneae</taxon>
        <taxon>Araneomorphae</taxon>
        <taxon>Entelegynae</taxon>
        <taxon>Araneoidea</taxon>
        <taxon>Araneidae</taxon>
        <taxon>Caerostris</taxon>
    </lineage>
</organism>
<keyword evidence="2" id="KW-1185">Reference proteome</keyword>
<name>A0AAV4XWL2_CAEEX</name>
<comment type="caution">
    <text evidence="1">The sequence shown here is derived from an EMBL/GenBank/DDBJ whole genome shotgun (WGS) entry which is preliminary data.</text>
</comment>
<evidence type="ECO:0000313" key="1">
    <source>
        <dbReference type="EMBL" id="GIY98178.1"/>
    </source>
</evidence>
<dbReference type="Proteomes" id="UP001054945">
    <property type="component" value="Unassembled WGS sequence"/>
</dbReference>
<gene>
    <name evidence="1" type="ORF">CEXT_558841</name>
</gene>
<protein>
    <submittedName>
        <fullName evidence="1">Uncharacterized protein</fullName>
    </submittedName>
</protein>
<reference evidence="1 2" key="1">
    <citation type="submission" date="2021-06" db="EMBL/GenBank/DDBJ databases">
        <title>Caerostris extrusa draft genome.</title>
        <authorList>
            <person name="Kono N."/>
            <person name="Arakawa K."/>
        </authorList>
    </citation>
    <scope>NUCLEOTIDE SEQUENCE [LARGE SCALE GENOMIC DNA]</scope>
</reference>
<evidence type="ECO:0000313" key="2">
    <source>
        <dbReference type="Proteomes" id="UP001054945"/>
    </source>
</evidence>
<dbReference type="AlphaFoldDB" id="A0AAV4XWL2"/>
<dbReference type="EMBL" id="BPLR01000893">
    <property type="protein sequence ID" value="GIY98178.1"/>
    <property type="molecule type" value="Genomic_DNA"/>
</dbReference>